<evidence type="ECO:0000256" key="3">
    <source>
        <dbReference type="ARBA" id="ARBA00022833"/>
    </source>
</evidence>
<reference evidence="7" key="1">
    <citation type="submission" date="2010-08" db="EMBL/GenBank/DDBJ databases">
        <authorList>
            <consortium name="Caenorhabditis japonica Sequencing Consortium"/>
            <person name="Wilson R.K."/>
        </authorList>
    </citation>
    <scope>NUCLEOTIDE SEQUENCE [LARGE SCALE GENOMIC DNA]</scope>
    <source>
        <strain evidence="7">DF5081</strain>
    </source>
</reference>
<dbReference type="AlphaFoldDB" id="A0A8R1EC60"/>
<proteinExistence type="predicted"/>
<dbReference type="InterPro" id="IPR036236">
    <property type="entry name" value="Znf_C2H2_sf"/>
</dbReference>
<reference evidence="6" key="2">
    <citation type="submission" date="2022-06" db="UniProtKB">
        <authorList>
            <consortium name="EnsemblMetazoa"/>
        </authorList>
    </citation>
    <scope>IDENTIFICATION</scope>
    <source>
        <strain evidence="6">DF5081</strain>
    </source>
</reference>
<dbReference type="PROSITE" id="PS50808">
    <property type="entry name" value="ZF_BED"/>
    <property type="match status" value="1"/>
</dbReference>
<evidence type="ECO:0000256" key="4">
    <source>
        <dbReference type="PROSITE-ProRule" id="PRU00027"/>
    </source>
</evidence>
<keyword evidence="3" id="KW-0862">Zinc</keyword>
<accession>A0A8R1EC60</accession>
<evidence type="ECO:0000313" key="7">
    <source>
        <dbReference type="Proteomes" id="UP000005237"/>
    </source>
</evidence>
<name>A0A8R1EC60_CAEJA</name>
<feature type="domain" description="BED-type" evidence="5">
    <location>
        <begin position="10"/>
        <end position="59"/>
    </location>
</feature>
<evidence type="ECO:0000313" key="6">
    <source>
        <dbReference type="EnsemblMetazoa" id="CJA31999.1"/>
    </source>
</evidence>
<dbReference type="GO" id="GO:0008270">
    <property type="term" value="F:zinc ion binding"/>
    <property type="evidence" value="ECO:0007669"/>
    <property type="project" value="UniProtKB-KW"/>
</dbReference>
<evidence type="ECO:0000256" key="1">
    <source>
        <dbReference type="ARBA" id="ARBA00022723"/>
    </source>
</evidence>
<evidence type="ECO:0000259" key="5">
    <source>
        <dbReference type="PROSITE" id="PS50808"/>
    </source>
</evidence>
<organism evidence="6 7">
    <name type="scientific">Caenorhabditis japonica</name>
    <dbReference type="NCBI Taxonomy" id="281687"/>
    <lineage>
        <taxon>Eukaryota</taxon>
        <taxon>Metazoa</taxon>
        <taxon>Ecdysozoa</taxon>
        <taxon>Nematoda</taxon>
        <taxon>Chromadorea</taxon>
        <taxon>Rhabditida</taxon>
        <taxon>Rhabditina</taxon>
        <taxon>Rhabditomorpha</taxon>
        <taxon>Rhabditoidea</taxon>
        <taxon>Rhabditidae</taxon>
        <taxon>Peloderinae</taxon>
        <taxon>Caenorhabditis</taxon>
    </lineage>
</organism>
<protein>
    <submittedName>
        <fullName evidence="6">BED-type domain-containing protein</fullName>
    </submittedName>
</protein>
<dbReference type="InterPro" id="IPR003656">
    <property type="entry name" value="Znf_BED"/>
</dbReference>
<dbReference type="SUPFAM" id="SSF57667">
    <property type="entry name" value="beta-beta-alpha zinc fingers"/>
    <property type="match status" value="1"/>
</dbReference>
<sequence length="144" mass="16501">MMPSVKRGRPTENPCWAYFNRIDDQLVKCRLCTKVVRSACATNMTKHLERHHLEDFEKVCGQLKLCRMNDVGIRNKMFYQATPDNPLSTLPVVQNAYLTPKIEQFGGAAQYYGAVETQQFAHFEQQDSWSFYGAPGHLGEPSLR</sequence>
<dbReference type="GO" id="GO:0003677">
    <property type="term" value="F:DNA binding"/>
    <property type="evidence" value="ECO:0007669"/>
    <property type="project" value="InterPro"/>
</dbReference>
<keyword evidence="7" id="KW-1185">Reference proteome</keyword>
<keyword evidence="2 4" id="KW-0863">Zinc-finger</keyword>
<dbReference type="EnsemblMetazoa" id="CJA31999.1">
    <property type="protein sequence ID" value="CJA31999.1"/>
    <property type="gene ID" value="WBGene00207846"/>
</dbReference>
<keyword evidence="1" id="KW-0479">Metal-binding</keyword>
<dbReference type="Proteomes" id="UP000005237">
    <property type="component" value="Unassembled WGS sequence"/>
</dbReference>
<evidence type="ECO:0000256" key="2">
    <source>
        <dbReference type="ARBA" id="ARBA00022771"/>
    </source>
</evidence>
<dbReference type="Pfam" id="PF02892">
    <property type="entry name" value="zf-BED"/>
    <property type="match status" value="1"/>
</dbReference>